<reference evidence="4" key="1">
    <citation type="journal article" date="2023" name="Plant J.">
        <title>Genome sequences and population genomics provide insights into the demographic history, inbreeding, and mutation load of two 'living fossil' tree species of Dipteronia.</title>
        <authorList>
            <person name="Feng Y."/>
            <person name="Comes H.P."/>
            <person name="Chen J."/>
            <person name="Zhu S."/>
            <person name="Lu R."/>
            <person name="Zhang X."/>
            <person name="Li P."/>
            <person name="Qiu J."/>
            <person name="Olsen K.M."/>
            <person name="Qiu Y."/>
        </authorList>
    </citation>
    <scope>NUCLEOTIDE SEQUENCE</scope>
    <source>
        <strain evidence="4">NBL</strain>
    </source>
</reference>
<dbReference type="Proteomes" id="UP001281410">
    <property type="component" value="Unassembled WGS sequence"/>
</dbReference>
<dbReference type="Gene3D" id="3.40.50.1820">
    <property type="entry name" value="alpha/beta hydrolase"/>
    <property type="match status" value="1"/>
</dbReference>
<evidence type="ECO:0000259" key="3">
    <source>
        <dbReference type="Pfam" id="PF00561"/>
    </source>
</evidence>
<gene>
    <name evidence="4" type="ORF">Dsin_011243</name>
</gene>
<accession>A0AAE0AU05</accession>
<feature type="domain" description="AB hydrolase-1" evidence="3">
    <location>
        <begin position="29"/>
        <end position="102"/>
    </location>
</feature>
<dbReference type="PRINTS" id="PR00412">
    <property type="entry name" value="EPOXHYDRLASE"/>
</dbReference>
<evidence type="ECO:0000256" key="1">
    <source>
        <dbReference type="ARBA" id="ARBA00022801"/>
    </source>
</evidence>
<keyword evidence="1" id="KW-0378">Hydrolase</keyword>
<comment type="similarity">
    <text evidence="2">Belongs to the AB hydrolase superfamily. Epoxide hydrolase family.</text>
</comment>
<evidence type="ECO:0000313" key="5">
    <source>
        <dbReference type="Proteomes" id="UP001281410"/>
    </source>
</evidence>
<dbReference type="EMBL" id="JANJYJ010000003">
    <property type="protein sequence ID" value="KAK3224218.1"/>
    <property type="molecule type" value="Genomic_DNA"/>
</dbReference>
<evidence type="ECO:0000256" key="2">
    <source>
        <dbReference type="ARBA" id="ARBA00038334"/>
    </source>
</evidence>
<evidence type="ECO:0000313" key="4">
    <source>
        <dbReference type="EMBL" id="KAK3224218.1"/>
    </source>
</evidence>
<protein>
    <recommendedName>
        <fullName evidence="3">AB hydrolase-1 domain-containing protein</fullName>
    </recommendedName>
</protein>
<proteinExistence type="inferred from homology"/>
<dbReference type="GO" id="GO:0016787">
    <property type="term" value="F:hydrolase activity"/>
    <property type="evidence" value="ECO:0007669"/>
    <property type="project" value="UniProtKB-KW"/>
</dbReference>
<dbReference type="InterPro" id="IPR000073">
    <property type="entry name" value="AB_hydrolase_1"/>
</dbReference>
<comment type="caution">
    <text evidence="4">The sequence shown here is derived from an EMBL/GenBank/DDBJ whole genome shotgun (WGS) entry which is preliminary data.</text>
</comment>
<dbReference type="AlphaFoldDB" id="A0AAE0AU05"/>
<dbReference type="PANTHER" id="PTHR43329">
    <property type="entry name" value="EPOXIDE HYDROLASE"/>
    <property type="match status" value="1"/>
</dbReference>
<dbReference type="InterPro" id="IPR029058">
    <property type="entry name" value="AB_hydrolase_fold"/>
</dbReference>
<dbReference type="SUPFAM" id="SSF53474">
    <property type="entry name" value="alpha/beta-Hydrolases"/>
    <property type="match status" value="1"/>
</dbReference>
<sequence>MSSISCEVKHLRIKTNGIWLHMVEQGAGPLVLLLHGFPEFWYSWRHQIAFLAKHGYHVVAPDLRGYGDSDAPLSPTSYSVVHLVGDLISILDHFGEQQVIILSLSHTQTHAHTDTHDTCARTHTRLSISNLFLIVILYEKAFIVGHDWGAVAGWFLCLSRPDRVKGFVSLSVPYFQRDPNTKAIESYRQVFGDGFYVCQFQEPGRAERAFARYDYLTVMKKFLLITKTDILIAPLGMELIDYLETSSLLPPWITEAELQVFADKFQESGFTGPLNYYRAMDLNWELLAAWQGTKVKVPVKFIAGDKDIGFESTREYVKGDIFKQLVPNLEVVILDGHHFIQQERAQEVSEEILFFLRKVSLDGVSSQV</sequence>
<dbReference type="Pfam" id="PF00561">
    <property type="entry name" value="Abhydrolase_1"/>
    <property type="match status" value="1"/>
</dbReference>
<name>A0AAE0AU05_9ROSI</name>
<keyword evidence="5" id="KW-1185">Reference proteome</keyword>
<dbReference type="InterPro" id="IPR000639">
    <property type="entry name" value="Epox_hydrolase-like"/>
</dbReference>
<organism evidence="4 5">
    <name type="scientific">Dipteronia sinensis</name>
    <dbReference type="NCBI Taxonomy" id="43782"/>
    <lineage>
        <taxon>Eukaryota</taxon>
        <taxon>Viridiplantae</taxon>
        <taxon>Streptophyta</taxon>
        <taxon>Embryophyta</taxon>
        <taxon>Tracheophyta</taxon>
        <taxon>Spermatophyta</taxon>
        <taxon>Magnoliopsida</taxon>
        <taxon>eudicotyledons</taxon>
        <taxon>Gunneridae</taxon>
        <taxon>Pentapetalae</taxon>
        <taxon>rosids</taxon>
        <taxon>malvids</taxon>
        <taxon>Sapindales</taxon>
        <taxon>Sapindaceae</taxon>
        <taxon>Hippocastanoideae</taxon>
        <taxon>Acereae</taxon>
        <taxon>Dipteronia</taxon>
    </lineage>
</organism>